<dbReference type="Proteomes" id="UP000037046">
    <property type="component" value="Unassembled WGS sequence"/>
</dbReference>
<dbReference type="PATRIC" id="fig|74031.6.peg.1169"/>
<dbReference type="AlphaFoldDB" id="A0A0L6CWW4"/>
<dbReference type="PANTHER" id="PTHR33121">
    <property type="entry name" value="CYCLIC DI-GMP PHOSPHODIESTERASE PDEF"/>
    <property type="match status" value="1"/>
</dbReference>
<dbReference type="InterPro" id="IPR035919">
    <property type="entry name" value="EAL_sf"/>
</dbReference>
<dbReference type="EMBL" id="LGVV01000010">
    <property type="protein sequence ID" value="KNX42269.1"/>
    <property type="molecule type" value="Genomic_DNA"/>
</dbReference>
<accession>A0A0L6CWW4</accession>
<dbReference type="OrthoDB" id="23692at2"/>
<dbReference type="Gene3D" id="3.20.20.450">
    <property type="entry name" value="EAL domain"/>
    <property type="match status" value="1"/>
</dbReference>
<dbReference type="GO" id="GO:0071111">
    <property type="term" value="F:cyclic-guanylate-specific phosphodiesterase activity"/>
    <property type="evidence" value="ECO:0007669"/>
    <property type="project" value="UniProtKB-EC"/>
</dbReference>
<reference evidence="3" key="1">
    <citation type="submission" date="2015-07" db="EMBL/GenBank/DDBJ databases">
        <title>Draft Genome Sequence of Roseovarius tolerans EL-164, a producer of N-Acylated Alanine Methyl Esters (NAMEs).</title>
        <authorList>
            <person name="Voget S."/>
            <person name="Bruns H."/>
            <person name="Wagner-Doebler I."/>
            <person name="Schulz S."/>
            <person name="Daniel R."/>
        </authorList>
    </citation>
    <scope>NUCLEOTIDE SEQUENCE [LARGE SCALE GENOMIC DNA]</scope>
    <source>
        <strain evidence="3">EL-164</strain>
    </source>
</reference>
<gene>
    <name evidence="2" type="primary">yfgF</name>
    <name evidence="2" type="ORF">ROTO_11430</name>
</gene>
<dbReference type="PANTHER" id="PTHR33121:SF79">
    <property type="entry name" value="CYCLIC DI-GMP PHOSPHODIESTERASE PDED-RELATED"/>
    <property type="match status" value="1"/>
</dbReference>
<protein>
    <submittedName>
        <fullName evidence="2">Cyclic di-GMP phosphodiesterase YfgF</fullName>
        <ecNumber evidence="2">3.1.4.52</ecNumber>
    </submittedName>
</protein>
<sequence length="278" mass="30996">MGKTRKWADIPAGHDNPLTYAVSARDRSVIEMVDQAVRHKQVMLAYQAVVTAGQPDRPAFYEGLIRVMDATGRVIPARDFITQIEVTETGRIIDCLALEKGLRTLTEFPDLRLSINMSARSIGYGPWLRILKKRLSNDPTIAERLILEITESSAMLVPELVTGFMTELQRKGIGFALDDFGAGYTSFRFLKDFYFDILKIDGQFIRGVARDPDNQVLTAALLSIGQQFDMVTVAESVEKPEDAAYLTALGIDCLQGYYFGAPTIHPPWLDETLDRATA</sequence>
<dbReference type="InterPro" id="IPR050706">
    <property type="entry name" value="Cyclic-di-GMP_PDE-like"/>
</dbReference>
<organism evidence="2 3">
    <name type="scientific">Roseovarius tolerans</name>
    <dbReference type="NCBI Taxonomy" id="74031"/>
    <lineage>
        <taxon>Bacteria</taxon>
        <taxon>Pseudomonadati</taxon>
        <taxon>Pseudomonadota</taxon>
        <taxon>Alphaproteobacteria</taxon>
        <taxon>Rhodobacterales</taxon>
        <taxon>Roseobacteraceae</taxon>
        <taxon>Roseovarius</taxon>
    </lineage>
</organism>
<dbReference type="PROSITE" id="PS50883">
    <property type="entry name" value="EAL"/>
    <property type="match status" value="1"/>
</dbReference>
<dbReference type="CDD" id="cd01948">
    <property type="entry name" value="EAL"/>
    <property type="match status" value="1"/>
</dbReference>
<evidence type="ECO:0000313" key="3">
    <source>
        <dbReference type="Proteomes" id="UP000037046"/>
    </source>
</evidence>
<dbReference type="Pfam" id="PF00563">
    <property type="entry name" value="EAL"/>
    <property type="match status" value="1"/>
</dbReference>
<dbReference type="SUPFAM" id="SSF141868">
    <property type="entry name" value="EAL domain-like"/>
    <property type="match status" value="1"/>
</dbReference>
<evidence type="ECO:0000259" key="1">
    <source>
        <dbReference type="PROSITE" id="PS50883"/>
    </source>
</evidence>
<comment type="caution">
    <text evidence="2">The sequence shown here is derived from an EMBL/GenBank/DDBJ whole genome shotgun (WGS) entry which is preliminary data.</text>
</comment>
<dbReference type="RefSeq" id="WP_050662070.1">
    <property type="nucleotide sequence ID" value="NZ_CP118494.1"/>
</dbReference>
<name>A0A0L6CWW4_9RHOB</name>
<feature type="domain" description="EAL" evidence="1">
    <location>
        <begin position="26"/>
        <end position="276"/>
    </location>
</feature>
<keyword evidence="3" id="KW-1185">Reference proteome</keyword>
<dbReference type="SMART" id="SM00052">
    <property type="entry name" value="EAL"/>
    <property type="match status" value="1"/>
</dbReference>
<evidence type="ECO:0000313" key="2">
    <source>
        <dbReference type="EMBL" id="KNX42269.1"/>
    </source>
</evidence>
<dbReference type="InterPro" id="IPR001633">
    <property type="entry name" value="EAL_dom"/>
</dbReference>
<keyword evidence="2" id="KW-0378">Hydrolase</keyword>
<dbReference type="STRING" id="74031.SAMN04488077_105130"/>
<proteinExistence type="predicted"/>
<dbReference type="EC" id="3.1.4.52" evidence="2"/>